<dbReference type="GO" id="GO:0005634">
    <property type="term" value="C:nucleus"/>
    <property type="evidence" value="ECO:0007669"/>
    <property type="project" value="UniProtKB-SubCell"/>
</dbReference>
<keyword evidence="3" id="KW-0804">Transcription</keyword>
<dbReference type="Pfam" id="PF00010">
    <property type="entry name" value="HLH"/>
    <property type="match status" value="1"/>
</dbReference>
<proteinExistence type="predicted"/>
<dbReference type="SUPFAM" id="SSF47459">
    <property type="entry name" value="HLH, helix-loop-helix DNA-binding domain"/>
    <property type="match status" value="1"/>
</dbReference>
<dbReference type="PANTHER" id="PTHR45959">
    <property type="entry name" value="BHLH TRANSCRIPTION FACTOR"/>
    <property type="match status" value="1"/>
</dbReference>
<evidence type="ECO:0000313" key="8">
    <source>
        <dbReference type="Proteomes" id="UP001157006"/>
    </source>
</evidence>
<evidence type="ECO:0000256" key="3">
    <source>
        <dbReference type="ARBA" id="ARBA00023163"/>
    </source>
</evidence>
<dbReference type="PROSITE" id="PS50888">
    <property type="entry name" value="BHLH"/>
    <property type="match status" value="1"/>
</dbReference>
<dbReference type="GO" id="GO:0046983">
    <property type="term" value="F:protein dimerization activity"/>
    <property type="evidence" value="ECO:0007669"/>
    <property type="project" value="InterPro"/>
</dbReference>
<feature type="compositionally biased region" description="Basic and acidic residues" evidence="5">
    <location>
        <begin position="137"/>
        <end position="154"/>
    </location>
</feature>
<feature type="domain" description="BHLH" evidence="6">
    <location>
        <begin position="161"/>
        <end position="210"/>
    </location>
</feature>
<keyword evidence="2" id="KW-0805">Transcription regulation</keyword>
<accession>A0AAV0YAL5</accession>
<keyword evidence="8" id="KW-1185">Reference proteome</keyword>
<keyword evidence="4" id="KW-0539">Nucleus</keyword>
<dbReference type="Proteomes" id="UP001157006">
    <property type="component" value="Unassembled WGS sequence"/>
</dbReference>
<evidence type="ECO:0000256" key="4">
    <source>
        <dbReference type="ARBA" id="ARBA00023242"/>
    </source>
</evidence>
<evidence type="ECO:0000313" key="7">
    <source>
        <dbReference type="EMBL" id="CAI8582901.1"/>
    </source>
</evidence>
<comment type="caution">
    <text evidence="7">The sequence shown here is derived from an EMBL/GenBank/DDBJ whole genome shotgun (WGS) entry which is preliminary data.</text>
</comment>
<dbReference type="InterPro" id="IPR011598">
    <property type="entry name" value="bHLH_dom"/>
</dbReference>
<gene>
    <name evidence="7" type="ORF">VFH_U001960</name>
</gene>
<dbReference type="EMBL" id="CATIWC010000251">
    <property type="protein sequence ID" value="CAI8582901.1"/>
    <property type="molecule type" value="Genomic_DNA"/>
</dbReference>
<organism evidence="7 8">
    <name type="scientific">Vicia faba</name>
    <name type="common">Broad bean</name>
    <name type="synonym">Faba vulgaris</name>
    <dbReference type="NCBI Taxonomy" id="3906"/>
    <lineage>
        <taxon>Eukaryota</taxon>
        <taxon>Viridiplantae</taxon>
        <taxon>Streptophyta</taxon>
        <taxon>Embryophyta</taxon>
        <taxon>Tracheophyta</taxon>
        <taxon>Spermatophyta</taxon>
        <taxon>Magnoliopsida</taxon>
        <taxon>eudicotyledons</taxon>
        <taxon>Gunneridae</taxon>
        <taxon>Pentapetalae</taxon>
        <taxon>rosids</taxon>
        <taxon>fabids</taxon>
        <taxon>Fabales</taxon>
        <taxon>Fabaceae</taxon>
        <taxon>Papilionoideae</taxon>
        <taxon>50 kb inversion clade</taxon>
        <taxon>NPAAA clade</taxon>
        <taxon>Hologalegina</taxon>
        <taxon>IRL clade</taxon>
        <taxon>Fabeae</taxon>
        <taxon>Vicia</taxon>
    </lineage>
</organism>
<dbReference type="InterPro" id="IPR036638">
    <property type="entry name" value="HLH_DNA-bd_sf"/>
</dbReference>
<name>A0AAV0YAL5_VICFA</name>
<feature type="region of interest" description="Disordered" evidence="5">
    <location>
        <begin position="127"/>
        <end position="164"/>
    </location>
</feature>
<evidence type="ECO:0000256" key="1">
    <source>
        <dbReference type="ARBA" id="ARBA00004123"/>
    </source>
</evidence>
<dbReference type="AlphaFoldDB" id="A0AAV0YAL5"/>
<sequence length="358" mass="40589">MEDSWENFNLHMELDCGDDYLIDNLDLDTINIDGDDFLREILLETPQSLIYNETENNSDIVDINDGVEVVNNSSGSTIVLSEQQKQEQEQSKNVSGRRYLPKTFILSFDNSTIIPATPQPACVNLDAKRGSKKKRNRESSEKSEMMKRNEEKVVKRSRSSSQCNDHIIAERKRRQELTERFIALSATIPGLSKTDKASILRAAIDYVKHLQERVDDLEKQDKNVGVTSMMVLNKPNLCGIINNNQDKKFGQTKSDADDDDDFNNNIFPEIEARVMGKEVLIEIHCEKQIGIDLKVLKHIENLQLFVIGSSVLPFGKSDLSITIIAQMGEGYKVTMDDLVISLRRVILKPEMGCESDLF</sequence>
<evidence type="ECO:0000256" key="2">
    <source>
        <dbReference type="ARBA" id="ARBA00023015"/>
    </source>
</evidence>
<reference evidence="7 8" key="1">
    <citation type="submission" date="2023-01" db="EMBL/GenBank/DDBJ databases">
        <authorList>
            <person name="Kreplak J."/>
        </authorList>
    </citation>
    <scope>NUCLEOTIDE SEQUENCE [LARGE SCALE GENOMIC DNA]</scope>
</reference>
<dbReference type="PANTHER" id="PTHR45959:SF8">
    <property type="entry name" value="PROTEIN, PUTATIVE-RELATED"/>
    <property type="match status" value="1"/>
</dbReference>
<comment type="subcellular location">
    <subcellularLocation>
        <location evidence="1">Nucleus</location>
    </subcellularLocation>
</comment>
<dbReference type="SMART" id="SM00353">
    <property type="entry name" value="HLH"/>
    <property type="match status" value="1"/>
</dbReference>
<evidence type="ECO:0000256" key="5">
    <source>
        <dbReference type="SAM" id="MobiDB-lite"/>
    </source>
</evidence>
<protein>
    <recommendedName>
        <fullName evidence="6">BHLH domain-containing protein</fullName>
    </recommendedName>
</protein>
<dbReference type="InterPro" id="IPR052610">
    <property type="entry name" value="bHLH_transcription_regulator"/>
</dbReference>
<evidence type="ECO:0000259" key="6">
    <source>
        <dbReference type="PROSITE" id="PS50888"/>
    </source>
</evidence>
<dbReference type="Gene3D" id="4.10.280.10">
    <property type="entry name" value="Helix-loop-helix DNA-binding domain"/>
    <property type="match status" value="1"/>
</dbReference>